<keyword evidence="6 9" id="KW-1133">Transmembrane helix</keyword>
<dbReference type="GO" id="GO:0005886">
    <property type="term" value="C:plasma membrane"/>
    <property type="evidence" value="ECO:0007669"/>
    <property type="project" value="UniProtKB-SubCell"/>
</dbReference>
<feature type="transmembrane region" description="Helical" evidence="9">
    <location>
        <begin position="267"/>
        <end position="283"/>
    </location>
</feature>
<feature type="transmembrane region" description="Helical" evidence="9">
    <location>
        <begin position="194"/>
        <end position="215"/>
    </location>
</feature>
<feature type="transmembrane region" description="Helical" evidence="9">
    <location>
        <begin position="53"/>
        <end position="82"/>
    </location>
</feature>
<dbReference type="GO" id="GO:0022857">
    <property type="term" value="F:transmembrane transporter activity"/>
    <property type="evidence" value="ECO:0007669"/>
    <property type="project" value="InterPro"/>
</dbReference>
<organism evidence="10 11">
    <name type="scientific">Ancylobacter tetraedralis</name>
    <dbReference type="NCBI Taxonomy" id="217068"/>
    <lineage>
        <taxon>Bacteria</taxon>
        <taxon>Pseudomonadati</taxon>
        <taxon>Pseudomonadota</taxon>
        <taxon>Alphaproteobacteria</taxon>
        <taxon>Hyphomicrobiales</taxon>
        <taxon>Xanthobacteraceae</taxon>
        <taxon>Ancylobacter</taxon>
    </lineage>
</organism>
<evidence type="ECO:0000256" key="3">
    <source>
        <dbReference type="ARBA" id="ARBA00022475"/>
    </source>
</evidence>
<sequence length="296" mass="31047">MFTADVLIQLTIDGVSRGAMYGLMGAGLALIFGILGIINMAHGELFMLGAYAMYFATMVLGVPAPIALLISTALMFCVGVAMERGLIAPLRARLGSRWLVDGYVLTIGIMVVLQNLALILFGPREFGIAAFWPGRQEFGDVVISNERVLILAGALFTTGALALFLKKTNLGRAIRATAEHPAAAQVLGINIERIYAITFGIGAALAGAIGSLLLSTYPAYPTVGGEVLLKAFVVVIIGGLGSVWGAMLAGPLLGLIEAYATAFAPGGWQNTITSLLVLAVLVLRPQGLFSRQVTRP</sequence>
<proteinExistence type="inferred from homology"/>
<dbReference type="AlphaFoldDB" id="A0A839ZB05"/>
<evidence type="ECO:0000256" key="9">
    <source>
        <dbReference type="SAM" id="Phobius"/>
    </source>
</evidence>
<evidence type="ECO:0000256" key="5">
    <source>
        <dbReference type="ARBA" id="ARBA00022970"/>
    </source>
</evidence>
<keyword evidence="4 9" id="KW-0812">Transmembrane</keyword>
<keyword evidence="11" id="KW-1185">Reference proteome</keyword>
<dbReference type="RefSeq" id="WP_183190090.1">
    <property type="nucleotide sequence ID" value="NZ_JACICD010000004.1"/>
</dbReference>
<evidence type="ECO:0000256" key="4">
    <source>
        <dbReference type="ARBA" id="ARBA00022692"/>
    </source>
</evidence>
<keyword evidence="2" id="KW-0813">Transport</keyword>
<keyword evidence="5" id="KW-0029">Amino-acid transport</keyword>
<feature type="transmembrane region" description="Helical" evidence="9">
    <location>
        <begin position="148"/>
        <end position="165"/>
    </location>
</feature>
<comment type="similarity">
    <text evidence="8">Belongs to the binding-protein-dependent transport system permease family. LivHM subfamily.</text>
</comment>
<feature type="transmembrane region" description="Helical" evidence="9">
    <location>
        <begin position="227"/>
        <end position="247"/>
    </location>
</feature>
<evidence type="ECO:0000256" key="2">
    <source>
        <dbReference type="ARBA" id="ARBA00022448"/>
    </source>
</evidence>
<evidence type="ECO:0000313" key="11">
    <source>
        <dbReference type="Proteomes" id="UP000533469"/>
    </source>
</evidence>
<evidence type="ECO:0000256" key="6">
    <source>
        <dbReference type="ARBA" id="ARBA00022989"/>
    </source>
</evidence>
<comment type="caution">
    <text evidence="10">The sequence shown here is derived from an EMBL/GenBank/DDBJ whole genome shotgun (WGS) entry which is preliminary data.</text>
</comment>
<name>A0A839ZB05_9HYPH</name>
<feature type="transmembrane region" description="Helical" evidence="9">
    <location>
        <begin position="20"/>
        <end position="41"/>
    </location>
</feature>
<dbReference type="CDD" id="cd06582">
    <property type="entry name" value="TM_PBP1_LivH_like"/>
    <property type="match status" value="1"/>
</dbReference>
<dbReference type="PANTHER" id="PTHR11795:SF445">
    <property type="entry name" value="AMINO ACID ABC TRANSPORTER PERMEASE PROTEIN"/>
    <property type="match status" value="1"/>
</dbReference>
<accession>A0A839ZB05</accession>
<dbReference type="Pfam" id="PF02653">
    <property type="entry name" value="BPD_transp_2"/>
    <property type="match status" value="1"/>
</dbReference>
<dbReference type="Proteomes" id="UP000533469">
    <property type="component" value="Unassembled WGS sequence"/>
</dbReference>
<keyword evidence="7 9" id="KW-0472">Membrane</keyword>
<gene>
    <name evidence="10" type="ORF">FHS55_002540</name>
</gene>
<evidence type="ECO:0000313" key="10">
    <source>
        <dbReference type="EMBL" id="MBB3771931.1"/>
    </source>
</evidence>
<protein>
    <submittedName>
        <fullName evidence="10">Branched-chain amino acid transport system permease protein</fullName>
    </submittedName>
</protein>
<dbReference type="GO" id="GO:0006865">
    <property type="term" value="P:amino acid transport"/>
    <property type="evidence" value="ECO:0007669"/>
    <property type="project" value="UniProtKB-KW"/>
</dbReference>
<evidence type="ECO:0000256" key="1">
    <source>
        <dbReference type="ARBA" id="ARBA00004651"/>
    </source>
</evidence>
<feature type="transmembrane region" description="Helical" evidence="9">
    <location>
        <begin position="102"/>
        <end position="121"/>
    </location>
</feature>
<reference evidence="10 11" key="1">
    <citation type="submission" date="2020-08" db="EMBL/GenBank/DDBJ databases">
        <title>Genomic Encyclopedia of Type Strains, Phase IV (KMG-IV): sequencing the most valuable type-strain genomes for metagenomic binning, comparative biology and taxonomic classification.</title>
        <authorList>
            <person name="Goeker M."/>
        </authorList>
    </citation>
    <scope>NUCLEOTIDE SEQUENCE [LARGE SCALE GENOMIC DNA]</scope>
    <source>
        <strain evidence="10 11">DSM 5895</strain>
    </source>
</reference>
<comment type="subcellular location">
    <subcellularLocation>
        <location evidence="1">Cell membrane</location>
        <topology evidence="1">Multi-pass membrane protein</topology>
    </subcellularLocation>
</comment>
<dbReference type="PANTHER" id="PTHR11795">
    <property type="entry name" value="BRANCHED-CHAIN AMINO ACID TRANSPORT SYSTEM PERMEASE PROTEIN LIVH"/>
    <property type="match status" value="1"/>
</dbReference>
<keyword evidence="3" id="KW-1003">Cell membrane</keyword>
<dbReference type="EMBL" id="JACICD010000004">
    <property type="protein sequence ID" value="MBB3771931.1"/>
    <property type="molecule type" value="Genomic_DNA"/>
</dbReference>
<evidence type="ECO:0000256" key="7">
    <source>
        <dbReference type="ARBA" id="ARBA00023136"/>
    </source>
</evidence>
<dbReference type="InterPro" id="IPR001851">
    <property type="entry name" value="ABC_transp_permease"/>
</dbReference>
<evidence type="ECO:0000256" key="8">
    <source>
        <dbReference type="ARBA" id="ARBA00037998"/>
    </source>
</evidence>
<dbReference type="InterPro" id="IPR052157">
    <property type="entry name" value="BCAA_transport_permease"/>
</dbReference>